<feature type="chain" id="PRO_5042146943" evidence="1">
    <location>
        <begin position="17"/>
        <end position="131"/>
    </location>
</feature>
<reference evidence="2" key="1">
    <citation type="submission" date="2023-10" db="EMBL/GenBank/DDBJ databases">
        <title>Genome assemblies of two species of porcelain crab, Petrolisthes cinctipes and Petrolisthes manimaculis (Anomura: Porcellanidae).</title>
        <authorList>
            <person name="Angst P."/>
        </authorList>
    </citation>
    <scope>NUCLEOTIDE SEQUENCE</scope>
    <source>
        <strain evidence="2">PB745_01</strain>
        <tissue evidence="2">Gill</tissue>
    </source>
</reference>
<dbReference type="AlphaFoldDB" id="A0AAE1EI41"/>
<evidence type="ECO:0000313" key="2">
    <source>
        <dbReference type="EMBL" id="KAK3852328.1"/>
    </source>
</evidence>
<keyword evidence="3" id="KW-1185">Reference proteome</keyword>
<organism evidence="2 3">
    <name type="scientific">Petrolisthes cinctipes</name>
    <name type="common">Flat porcelain crab</name>
    <dbReference type="NCBI Taxonomy" id="88211"/>
    <lineage>
        <taxon>Eukaryota</taxon>
        <taxon>Metazoa</taxon>
        <taxon>Ecdysozoa</taxon>
        <taxon>Arthropoda</taxon>
        <taxon>Crustacea</taxon>
        <taxon>Multicrustacea</taxon>
        <taxon>Malacostraca</taxon>
        <taxon>Eumalacostraca</taxon>
        <taxon>Eucarida</taxon>
        <taxon>Decapoda</taxon>
        <taxon>Pleocyemata</taxon>
        <taxon>Anomura</taxon>
        <taxon>Galatheoidea</taxon>
        <taxon>Porcellanidae</taxon>
        <taxon>Petrolisthes</taxon>
    </lineage>
</organism>
<gene>
    <name evidence="2" type="ORF">Pcinc_041081</name>
</gene>
<keyword evidence="1" id="KW-0732">Signal</keyword>
<evidence type="ECO:0000313" key="3">
    <source>
        <dbReference type="Proteomes" id="UP001286313"/>
    </source>
</evidence>
<evidence type="ECO:0000256" key="1">
    <source>
        <dbReference type="SAM" id="SignalP"/>
    </source>
</evidence>
<comment type="caution">
    <text evidence="2">The sequence shown here is derived from an EMBL/GenBank/DDBJ whole genome shotgun (WGS) entry which is preliminary data.</text>
</comment>
<dbReference type="Proteomes" id="UP001286313">
    <property type="component" value="Unassembled WGS sequence"/>
</dbReference>
<feature type="signal peptide" evidence="1">
    <location>
        <begin position="1"/>
        <end position="16"/>
    </location>
</feature>
<protein>
    <submittedName>
        <fullName evidence="2">Uncharacterized protein</fullName>
    </submittedName>
</protein>
<sequence length="131" mass="12886">MHTFVHLLVLVALASAQSNTYGGEGRYMMGGQGAGGVGGFSADMGGFNSGMASSTANMGGFTGGMGSSTANMGGFTGGMGSSTTNMGGFTGGMGSSTANMGGFTTTTQPQQPPPMAYQPVNYGPKVMVLVP</sequence>
<accession>A0AAE1EI41</accession>
<dbReference type="EMBL" id="JAWQEG010007475">
    <property type="protein sequence ID" value="KAK3852328.1"/>
    <property type="molecule type" value="Genomic_DNA"/>
</dbReference>
<proteinExistence type="predicted"/>
<name>A0AAE1EI41_PETCI</name>